<sequence length="196" mass="22617">MIKHLIWVLLFMGFSSDSVSNSTELHYDIVMKDKVIGSLDTHQKTKGTITTYQSFTSIKTKLLRTIEVDYKYDVTFSKSMLKKAKVSIVVNSREHAETSTLWKNAQYEIIKDKKESTLQDSIQYTTVLMYFKEPKNIKECYSEQDGTMNTIVSLGNHKYKKINANGKENIYFYKNGILHEADIDGGLVNFKISIRE</sequence>
<name>A0ABS5WDZ7_9FLAO</name>
<keyword evidence="2" id="KW-1185">Reference proteome</keyword>
<protein>
    <submittedName>
        <fullName evidence="1">Uncharacterized protein</fullName>
    </submittedName>
</protein>
<evidence type="ECO:0000313" key="1">
    <source>
        <dbReference type="EMBL" id="MBT2161627.1"/>
    </source>
</evidence>
<proteinExistence type="predicted"/>
<organism evidence="1 2">
    <name type="scientific">Zobellia barbeyronii</name>
    <dbReference type="NCBI Taxonomy" id="2748009"/>
    <lineage>
        <taxon>Bacteria</taxon>
        <taxon>Pseudomonadati</taxon>
        <taxon>Bacteroidota</taxon>
        <taxon>Flavobacteriia</taxon>
        <taxon>Flavobacteriales</taxon>
        <taxon>Flavobacteriaceae</taxon>
        <taxon>Zobellia</taxon>
    </lineage>
</organism>
<accession>A0ABS5WDZ7</accession>
<dbReference type="InterPro" id="IPR045767">
    <property type="entry name" value="DUF6134"/>
</dbReference>
<gene>
    <name evidence="1" type="ORF">HW347_10135</name>
</gene>
<dbReference type="EMBL" id="JACATN010000003">
    <property type="protein sequence ID" value="MBT2161627.1"/>
    <property type="molecule type" value="Genomic_DNA"/>
</dbReference>
<evidence type="ECO:0000313" key="2">
    <source>
        <dbReference type="Proteomes" id="UP000740413"/>
    </source>
</evidence>
<reference evidence="1 2" key="1">
    <citation type="submission" date="2020-06" db="EMBL/GenBank/DDBJ databases">
        <authorList>
            <person name="Isaeva M.P."/>
            <person name="Chernysheva N.Y."/>
        </authorList>
    </citation>
    <scope>NUCLEOTIDE SEQUENCE [LARGE SCALE GENOMIC DNA]</scope>
    <source>
        <strain evidence="1 2">KMM 6746</strain>
    </source>
</reference>
<dbReference type="Pfam" id="PF19630">
    <property type="entry name" value="DUF6134"/>
    <property type="match status" value="1"/>
</dbReference>
<comment type="caution">
    <text evidence="1">The sequence shown here is derived from an EMBL/GenBank/DDBJ whole genome shotgun (WGS) entry which is preliminary data.</text>
</comment>
<dbReference type="Proteomes" id="UP000740413">
    <property type="component" value="Unassembled WGS sequence"/>
</dbReference>
<reference evidence="2" key="2">
    <citation type="submission" date="2023-07" db="EMBL/GenBank/DDBJ databases">
        <title>Zobellia barbeyronii sp. nov., a new marine flavobacterium, isolated from green and red algae.</title>
        <authorList>
            <person name="Nedashkovskaya O.I."/>
            <person name="Otstavnykh N."/>
            <person name="Zhukova N."/>
            <person name="Guzev K."/>
            <person name="Chausova V."/>
            <person name="Tekutyeva L."/>
            <person name="Mikhailov V."/>
            <person name="Isaeva M."/>
        </authorList>
    </citation>
    <scope>NUCLEOTIDE SEQUENCE [LARGE SCALE GENOMIC DNA]</scope>
    <source>
        <strain evidence="2">KMM 6746</strain>
    </source>
</reference>